<reference evidence="2 3" key="1">
    <citation type="submission" date="2019-02" db="EMBL/GenBank/DDBJ databases">
        <title>Planctomycetal bacteria perform biofilm scaping via a novel small molecule.</title>
        <authorList>
            <person name="Jeske O."/>
            <person name="Boedeker C."/>
            <person name="Wiegand S."/>
            <person name="Breitling P."/>
            <person name="Kallscheuer N."/>
            <person name="Jogler M."/>
            <person name="Rohde M."/>
            <person name="Petersen J."/>
            <person name="Medema M.H."/>
            <person name="Surup F."/>
            <person name="Jogler C."/>
        </authorList>
    </citation>
    <scope>NUCLEOTIDE SEQUENCE [LARGE SCALE GENOMIC DNA]</scope>
    <source>
        <strain evidence="2 3">Mal15</strain>
    </source>
</reference>
<dbReference type="PROSITE" id="PS51186">
    <property type="entry name" value="GNAT"/>
    <property type="match status" value="1"/>
</dbReference>
<dbReference type="Pfam" id="PF13673">
    <property type="entry name" value="Acetyltransf_10"/>
    <property type="match status" value="1"/>
</dbReference>
<evidence type="ECO:0000313" key="3">
    <source>
        <dbReference type="Proteomes" id="UP000321353"/>
    </source>
</evidence>
<dbReference type="GO" id="GO:0016747">
    <property type="term" value="F:acyltransferase activity, transferring groups other than amino-acyl groups"/>
    <property type="evidence" value="ECO:0007669"/>
    <property type="project" value="InterPro"/>
</dbReference>
<dbReference type="SUPFAM" id="SSF55729">
    <property type="entry name" value="Acyl-CoA N-acyltransferases (Nat)"/>
    <property type="match status" value="1"/>
</dbReference>
<dbReference type="Proteomes" id="UP000321353">
    <property type="component" value="Chromosome"/>
</dbReference>
<organism evidence="2 3">
    <name type="scientific">Stieleria maiorica</name>
    <dbReference type="NCBI Taxonomy" id="2795974"/>
    <lineage>
        <taxon>Bacteria</taxon>
        <taxon>Pseudomonadati</taxon>
        <taxon>Planctomycetota</taxon>
        <taxon>Planctomycetia</taxon>
        <taxon>Pirellulales</taxon>
        <taxon>Pirellulaceae</taxon>
        <taxon>Stieleria</taxon>
    </lineage>
</organism>
<name>A0A5B9MGK9_9BACT</name>
<dbReference type="PANTHER" id="PTHR43451">
    <property type="entry name" value="ACETYLTRANSFERASE (GNAT) FAMILY PROTEIN"/>
    <property type="match status" value="1"/>
</dbReference>
<gene>
    <name evidence="2" type="primary">yafP</name>
    <name evidence="2" type="ORF">Mal15_32200</name>
</gene>
<dbReference type="InterPro" id="IPR000182">
    <property type="entry name" value="GNAT_dom"/>
</dbReference>
<dbReference type="Gene3D" id="3.40.630.30">
    <property type="match status" value="1"/>
</dbReference>
<dbReference type="EC" id="2.3.1.-" evidence="2"/>
<keyword evidence="2" id="KW-0808">Transferase</keyword>
<evidence type="ECO:0000313" key="2">
    <source>
        <dbReference type="EMBL" id="QEF99160.1"/>
    </source>
</evidence>
<keyword evidence="3" id="KW-1185">Reference proteome</keyword>
<dbReference type="RefSeq" id="WP_147868606.1">
    <property type="nucleotide sequence ID" value="NZ_CP036264.1"/>
</dbReference>
<evidence type="ECO:0000259" key="1">
    <source>
        <dbReference type="PROSITE" id="PS51186"/>
    </source>
</evidence>
<dbReference type="InterPro" id="IPR052564">
    <property type="entry name" value="N-acetyltrans/Recomb-assoc"/>
</dbReference>
<dbReference type="CDD" id="cd04301">
    <property type="entry name" value="NAT_SF"/>
    <property type="match status" value="1"/>
</dbReference>
<accession>A0A5B9MGK9</accession>
<dbReference type="PANTHER" id="PTHR43451:SF1">
    <property type="entry name" value="ACETYLTRANSFERASE"/>
    <property type="match status" value="1"/>
</dbReference>
<dbReference type="AlphaFoldDB" id="A0A5B9MGK9"/>
<dbReference type="KEGG" id="smam:Mal15_32200"/>
<dbReference type="EMBL" id="CP036264">
    <property type="protein sequence ID" value="QEF99160.1"/>
    <property type="molecule type" value="Genomic_DNA"/>
</dbReference>
<protein>
    <submittedName>
        <fullName evidence="2">Putative N-acetyltransferase YafP</fullName>
        <ecNumber evidence="2">2.3.1.-</ecNumber>
    </submittedName>
</protein>
<keyword evidence="2" id="KW-0012">Acyltransferase</keyword>
<proteinExistence type="predicted"/>
<sequence length="157" mass="18230">MTISLRELARTDTDACLQLFHETVHRINVRDYSSEQIDAWAPSLINGDQWADRFDDRFAYVAVEGSQIVGFTDMTRQGHLDRLFVSADHQRLGIARRLVERLFQDATDNEIYRMTTESSITAKPFFLSVGFEVAREQTVQCRGVQMTNYLMQRAFKR</sequence>
<feature type="domain" description="N-acetyltransferase" evidence="1">
    <location>
        <begin position="3"/>
        <end position="156"/>
    </location>
</feature>
<dbReference type="InterPro" id="IPR016181">
    <property type="entry name" value="Acyl_CoA_acyltransferase"/>
</dbReference>